<evidence type="ECO:0000313" key="2">
    <source>
        <dbReference type="Proteomes" id="UP001193734"/>
    </source>
</evidence>
<gene>
    <name evidence="1" type="ORF">HPS55_10470</name>
</gene>
<keyword evidence="2" id="KW-1185">Reference proteome</keyword>
<dbReference type="RefSeq" id="WP_172177997.1">
    <property type="nucleotide sequence ID" value="NZ_CASGIA010000013.1"/>
</dbReference>
<dbReference type="EMBL" id="JABKKE010000017">
    <property type="protein sequence ID" value="NPE14738.1"/>
    <property type="molecule type" value="Genomic_DNA"/>
</dbReference>
<accession>A0ABX2AXT6</accession>
<dbReference type="PROSITE" id="PS51257">
    <property type="entry name" value="PROKAR_LIPOPROTEIN"/>
    <property type="match status" value="1"/>
</dbReference>
<proteinExistence type="predicted"/>
<comment type="caution">
    <text evidence="1">The sequence shown here is derived from an EMBL/GenBank/DDBJ whole genome shotgun (WGS) entry which is preliminary data.</text>
</comment>
<name>A0ABX2AXT6_9BACT</name>
<evidence type="ECO:0000313" key="1">
    <source>
        <dbReference type="EMBL" id="NPE14738.1"/>
    </source>
</evidence>
<sequence length="158" mass="17658">MKTNINNLILLGAAVLLTACSSKDLFDENAVENNTKASYAENFAKKYVNIDMNQSWDYSHKQSDFRLVGTSKGQKAMTRAGEGGFTEGDWYEVDNNTLAWMQETLEEGTDNRSLGNPFYMTVPGNCRLNLPLAIQSLKSMPACWELTPTRNMWLAVGT</sequence>
<dbReference type="Proteomes" id="UP001193734">
    <property type="component" value="Unassembled WGS sequence"/>
</dbReference>
<organism evidence="1 2">
    <name type="scientific">Xylanibacter rodentium</name>
    <dbReference type="NCBI Taxonomy" id="2736289"/>
    <lineage>
        <taxon>Bacteria</taxon>
        <taxon>Pseudomonadati</taxon>
        <taxon>Bacteroidota</taxon>
        <taxon>Bacteroidia</taxon>
        <taxon>Bacteroidales</taxon>
        <taxon>Prevotellaceae</taxon>
        <taxon>Xylanibacter</taxon>
    </lineage>
</organism>
<reference evidence="1 2" key="1">
    <citation type="submission" date="2020-05" db="EMBL/GenBank/DDBJ databases">
        <title>Distinct polysaccharide utilization as determinants for interspecies competition between intestinal Prevotella spp.</title>
        <authorList>
            <person name="Galvez E.J.C."/>
            <person name="Iljazovic A."/>
            <person name="Strowig T."/>
        </authorList>
    </citation>
    <scope>NUCLEOTIDE SEQUENCE [LARGE SCALE GENOMIC DNA]</scope>
    <source>
        <strain evidence="1 2">PROD</strain>
    </source>
</reference>
<protein>
    <submittedName>
        <fullName evidence="1">Uncharacterized protein</fullName>
    </submittedName>
</protein>
<dbReference type="GeneID" id="82158188"/>